<protein>
    <submittedName>
        <fullName evidence="2">Uncharacterized protein</fullName>
    </submittedName>
</protein>
<evidence type="ECO:0000313" key="3">
    <source>
        <dbReference type="Proteomes" id="UP000233551"/>
    </source>
</evidence>
<keyword evidence="3" id="KW-1185">Reference proteome</keyword>
<name>A0A2I0J2K7_PUNGR</name>
<dbReference type="AlphaFoldDB" id="A0A2I0J2K7"/>
<dbReference type="Proteomes" id="UP000233551">
    <property type="component" value="Unassembled WGS sequence"/>
</dbReference>
<evidence type="ECO:0000313" key="2">
    <source>
        <dbReference type="EMBL" id="PKI50293.1"/>
    </source>
</evidence>
<feature type="region of interest" description="Disordered" evidence="1">
    <location>
        <begin position="72"/>
        <end position="109"/>
    </location>
</feature>
<feature type="region of interest" description="Disordered" evidence="1">
    <location>
        <begin position="1"/>
        <end position="36"/>
    </location>
</feature>
<gene>
    <name evidence="2" type="ORF">CRG98_029366</name>
</gene>
<sequence length="109" mass="12397">MDQVPTPTPSPSAVPPPAIPSPEHVKRSKPTRTIEEYQKPNWTLPLSPALRFLPLPSFRFCLQINGRDDPSRLPQFQLLPKSWPQPLSSDTRETRQSRPLSALQLIHRS</sequence>
<dbReference type="EMBL" id="PGOL01002138">
    <property type="protein sequence ID" value="PKI50293.1"/>
    <property type="molecule type" value="Genomic_DNA"/>
</dbReference>
<accession>A0A2I0J2K7</accession>
<reference evidence="2 3" key="1">
    <citation type="submission" date="2017-11" db="EMBL/GenBank/DDBJ databases">
        <title>De-novo sequencing of pomegranate (Punica granatum L.) genome.</title>
        <authorList>
            <person name="Akparov Z."/>
            <person name="Amiraslanov A."/>
            <person name="Hajiyeva S."/>
            <person name="Abbasov M."/>
            <person name="Kaur K."/>
            <person name="Hamwieh A."/>
            <person name="Solovyev V."/>
            <person name="Salamov A."/>
            <person name="Braich B."/>
            <person name="Kosarev P."/>
            <person name="Mahmoud A."/>
            <person name="Hajiyev E."/>
            <person name="Babayeva S."/>
            <person name="Izzatullayeva V."/>
            <person name="Mammadov A."/>
            <person name="Mammadov A."/>
            <person name="Sharifova S."/>
            <person name="Ojaghi J."/>
            <person name="Eynullazada K."/>
            <person name="Bayramov B."/>
            <person name="Abdulazimova A."/>
            <person name="Shahmuradov I."/>
        </authorList>
    </citation>
    <scope>NUCLEOTIDE SEQUENCE [LARGE SCALE GENOMIC DNA]</scope>
    <source>
        <strain evidence="3">cv. AG2017</strain>
        <tissue evidence="2">Leaf</tissue>
    </source>
</reference>
<evidence type="ECO:0000256" key="1">
    <source>
        <dbReference type="SAM" id="MobiDB-lite"/>
    </source>
</evidence>
<organism evidence="2 3">
    <name type="scientific">Punica granatum</name>
    <name type="common">Pomegranate</name>
    <dbReference type="NCBI Taxonomy" id="22663"/>
    <lineage>
        <taxon>Eukaryota</taxon>
        <taxon>Viridiplantae</taxon>
        <taxon>Streptophyta</taxon>
        <taxon>Embryophyta</taxon>
        <taxon>Tracheophyta</taxon>
        <taxon>Spermatophyta</taxon>
        <taxon>Magnoliopsida</taxon>
        <taxon>eudicotyledons</taxon>
        <taxon>Gunneridae</taxon>
        <taxon>Pentapetalae</taxon>
        <taxon>rosids</taxon>
        <taxon>malvids</taxon>
        <taxon>Myrtales</taxon>
        <taxon>Lythraceae</taxon>
        <taxon>Punica</taxon>
    </lineage>
</organism>
<proteinExistence type="predicted"/>
<comment type="caution">
    <text evidence="2">The sequence shown here is derived from an EMBL/GenBank/DDBJ whole genome shotgun (WGS) entry which is preliminary data.</text>
</comment>
<feature type="compositionally biased region" description="Pro residues" evidence="1">
    <location>
        <begin position="1"/>
        <end position="20"/>
    </location>
</feature>